<keyword evidence="2" id="KW-0472">Membrane</keyword>
<reference evidence="3 4" key="1">
    <citation type="journal article" date="2019" name="Sci. Rep.">
        <title>Orb-weaving spider Araneus ventricosus genome elucidates the spidroin gene catalogue.</title>
        <authorList>
            <person name="Kono N."/>
            <person name="Nakamura H."/>
            <person name="Ohtoshi R."/>
            <person name="Moran D.A.P."/>
            <person name="Shinohara A."/>
            <person name="Yoshida Y."/>
            <person name="Fujiwara M."/>
            <person name="Mori M."/>
            <person name="Tomita M."/>
            <person name="Arakawa K."/>
        </authorList>
    </citation>
    <scope>NUCLEOTIDE SEQUENCE [LARGE SCALE GENOMIC DNA]</scope>
</reference>
<dbReference type="EMBL" id="BGPR01000003">
    <property type="protein sequence ID" value="GBL73199.1"/>
    <property type="molecule type" value="Genomic_DNA"/>
</dbReference>
<feature type="compositionally biased region" description="Basic and acidic residues" evidence="1">
    <location>
        <begin position="255"/>
        <end position="272"/>
    </location>
</feature>
<feature type="region of interest" description="Disordered" evidence="1">
    <location>
        <begin position="176"/>
        <end position="291"/>
    </location>
</feature>
<keyword evidence="4" id="KW-1185">Reference proteome</keyword>
<name>A0A4Y2A1E0_ARAVE</name>
<feature type="transmembrane region" description="Helical" evidence="2">
    <location>
        <begin position="102"/>
        <end position="123"/>
    </location>
</feature>
<gene>
    <name evidence="3" type="ORF">AVEN_159264_1</name>
</gene>
<evidence type="ECO:0000256" key="1">
    <source>
        <dbReference type="SAM" id="MobiDB-lite"/>
    </source>
</evidence>
<dbReference type="Proteomes" id="UP000499080">
    <property type="component" value="Unassembled WGS sequence"/>
</dbReference>
<keyword evidence="2" id="KW-0812">Transmembrane</keyword>
<evidence type="ECO:0000313" key="4">
    <source>
        <dbReference type="Proteomes" id="UP000499080"/>
    </source>
</evidence>
<evidence type="ECO:0000313" key="3">
    <source>
        <dbReference type="EMBL" id="GBL73199.1"/>
    </source>
</evidence>
<protein>
    <submittedName>
        <fullName evidence="3">Uncharacterized protein</fullName>
    </submittedName>
</protein>
<dbReference type="OrthoDB" id="6430093at2759"/>
<evidence type="ECO:0000256" key="2">
    <source>
        <dbReference type="SAM" id="Phobius"/>
    </source>
</evidence>
<keyword evidence="2" id="KW-1133">Transmembrane helix</keyword>
<dbReference type="AlphaFoldDB" id="A0A4Y2A1E0"/>
<sequence length="291" mass="33763">MEILGSVFAELHFNLQTRLPNKWEFVNLKHNQDFSLILNELTYFTAYIAFLIWFVKAKLEHAWVRHLEAIDKCLVAVVLVLSAMHIFWPFLLFVSYFFTCRFYPWVATAVALLLNISSIDDFLRRLCFVISSEILNFRNYIHRLLQNSEESDGRHIAVPVIQPRLAAQEEFRPSEAPVIQPRITDDEQSGPSEERGIQPRNATEETYRPSKTPRIQPHLAPEEPHGLSEMSVIQPGLDSTALREESQTPVNHVHSQRESETPRRHPEMDIRQLYRTSGAPPRSLGFRFSEN</sequence>
<accession>A0A4Y2A1E0</accession>
<organism evidence="3 4">
    <name type="scientific">Araneus ventricosus</name>
    <name type="common">Orbweaver spider</name>
    <name type="synonym">Epeira ventricosa</name>
    <dbReference type="NCBI Taxonomy" id="182803"/>
    <lineage>
        <taxon>Eukaryota</taxon>
        <taxon>Metazoa</taxon>
        <taxon>Ecdysozoa</taxon>
        <taxon>Arthropoda</taxon>
        <taxon>Chelicerata</taxon>
        <taxon>Arachnida</taxon>
        <taxon>Araneae</taxon>
        <taxon>Araneomorphae</taxon>
        <taxon>Entelegynae</taxon>
        <taxon>Araneoidea</taxon>
        <taxon>Araneidae</taxon>
        <taxon>Araneus</taxon>
    </lineage>
</organism>
<feature type="transmembrane region" description="Helical" evidence="2">
    <location>
        <begin position="74"/>
        <end position="96"/>
    </location>
</feature>
<comment type="caution">
    <text evidence="3">The sequence shown here is derived from an EMBL/GenBank/DDBJ whole genome shotgun (WGS) entry which is preliminary data.</text>
</comment>
<feature type="compositionally biased region" description="Basic and acidic residues" evidence="1">
    <location>
        <begin position="192"/>
        <end position="208"/>
    </location>
</feature>
<proteinExistence type="predicted"/>
<feature type="transmembrane region" description="Helical" evidence="2">
    <location>
        <begin position="34"/>
        <end position="54"/>
    </location>
</feature>